<proteinExistence type="predicted"/>
<reference evidence="2" key="1">
    <citation type="submission" date="2016-02" db="EMBL/GenBank/DDBJ databases">
        <title>Paenibacillus sp. LPB0068, isolated from Crassostrea gigas.</title>
        <authorList>
            <person name="Shin S.-K."/>
            <person name="Yi H."/>
        </authorList>
    </citation>
    <scope>NUCLEOTIDE SEQUENCE [LARGE SCALE GENOMIC DNA]</scope>
    <source>
        <strain evidence="2">KCTC 23969</strain>
    </source>
</reference>
<comment type="caution">
    <text evidence="1">The sequence shown here is derived from an EMBL/GenBank/DDBJ whole genome shotgun (WGS) entry which is preliminary data.</text>
</comment>
<evidence type="ECO:0000313" key="2">
    <source>
        <dbReference type="Proteomes" id="UP000092612"/>
    </source>
</evidence>
<dbReference type="Proteomes" id="UP000092612">
    <property type="component" value="Unassembled WGS sequence"/>
</dbReference>
<dbReference type="EMBL" id="LSFL01000005">
    <property type="protein sequence ID" value="OBY67277.1"/>
    <property type="molecule type" value="Genomic_DNA"/>
</dbReference>
<dbReference type="STRING" id="996801.BW723_06730"/>
<name>A0A1B8U613_9FLAO</name>
<accession>A0A1B8U613</accession>
<gene>
    <name evidence="1" type="ORF">LPB301_02760</name>
</gene>
<dbReference type="AlphaFoldDB" id="A0A1B8U613"/>
<keyword evidence="2" id="KW-1185">Reference proteome</keyword>
<dbReference type="OrthoDB" id="282517at2"/>
<evidence type="ECO:0000313" key="1">
    <source>
        <dbReference type="EMBL" id="OBY67277.1"/>
    </source>
</evidence>
<dbReference type="KEGG" id="prn:BW723_06730"/>
<protein>
    <submittedName>
        <fullName evidence="1">Uncharacterized protein</fullName>
    </submittedName>
</protein>
<sequence length="138" mass="16608">MERHWKISDTEFEEQFSNNTFKPLWFSHEAHLRLAWIYVTKYGKEIAFDKYSKQLKTFADKYNAEGKYNATVTFASIQIMSHYIENSDAYDFQDFINEFSQLKTNFKEIISKYYSDDIFTSEEAKQHLLQPDLKPFHE</sequence>
<organism evidence="1 2">
    <name type="scientific">Polaribacter reichenbachii</name>
    <dbReference type="NCBI Taxonomy" id="996801"/>
    <lineage>
        <taxon>Bacteria</taxon>
        <taxon>Pseudomonadati</taxon>
        <taxon>Bacteroidota</taxon>
        <taxon>Flavobacteriia</taxon>
        <taxon>Flavobacteriales</taxon>
        <taxon>Flavobacteriaceae</taxon>
    </lineage>
</organism>
<dbReference type="RefSeq" id="WP_068357110.1">
    <property type="nucleotide sequence ID" value="NZ_CP019337.1"/>
</dbReference>